<dbReference type="Pfam" id="PF01839">
    <property type="entry name" value="FG-GAP"/>
    <property type="match status" value="1"/>
</dbReference>
<accession>A0A150HBZ0</accession>
<feature type="signal peptide" evidence="7">
    <location>
        <begin position="1"/>
        <end position="36"/>
    </location>
</feature>
<evidence type="ECO:0000256" key="1">
    <source>
        <dbReference type="ARBA" id="ARBA00022729"/>
    </source>
</evidence>
<keyword evidence="4" id="KW-0325">Glycoprotein</keyword>
<evidence type="ECO:0000313" key="8">
    <source>
        <dbReference type="EMBL" id="KXZ59626.1"/>
    </source>
</evidence>
<dbReference type="RefSeq" id="WP_082790943.1">
    <property type="nucleotide sequence ID" value="NZ_LQQC01000002.1"/>
</dbReference>
<evidence type="ECO:0000256" key="2">
    <source>
        <dbReference type="ARBA" id="ARBA00022737"/>
    </source>
</evidence>
<name>A0A150HBZ0_9MICO</name>
<dbReference type="GO" id="GO:0008305">
    <property type="term" value="C:integrin complex"/>
    <property type="evidence" value="ECO:0007669"/>
    <property type="project" value="InterPro"/>
</dbReference>
<dbReference type="Gene3D" id="2.130.10.130">
    <property type="entry name" value="Integrin alpha, N-terminal"/>
    <property type="match status" value="2"/>
</dbReference>
<organism evidence="8 9">
    <name type="scientific">Brevibacterium ravenspurgense</name>
    <dbReference type="NCBI Taxonomy" id="479117"/>
    <lineage>
        <taxon>Bacteria</taxon>
        <taxon>Bacillati</taxon>
        <taxon>Actinomycetota</taxon>
        <taxon>Actinomycetes</taxon>
        <taxon>Micrococcales</taxon>
        <taxon>Brevibacteriaceae</taxon>
        <taxon>Brevibacterium</taxon>
    </lineage>
</organism>
<dbReference type="PATRIC" id="fig|479117.4.peg.94"/>
<evidence type="ECO:0000256" key="4">
    <source>
        <dbReference type="ARBA" id="ARBA00023180"/>
    </source>
</evidence>
<dbReference type="InterPro" id="IPR013519">
    <property type="entry name" value="Int_alpha_beta-p"/>
</dbReference>
<feature type="transmembrane region" description="Helical" evidence="6">
    <location>
        <begin position="599"/>
        <end position="620"/>
    </location>
</feature>
<dbReference type="PANTHER" id="PTHR23221">
    <property type="entry name" value="GLYCOSYLPHOSPHATIDYLINOSITOL PHOSPHOLIPASE D"/>
    <property type="match status" value="1"/>
</dbReference>
<evidence type="ECO:0000256" key="3">
    <source>
        <dbReference type="ARBA" id="ARBA00022801"/>
    </source>
</evidence>
<keyword evidence="6" id="KW-1133">Transmembrane helix</keyword>
<keyword evidence="1 7" id="KW-0732">Signal</keyword>
<feature type="region of interest" description="Disordered" evidence="5">
    <location>
        <begin position="493"/>
        <end position="596"/>
    </location>
</feature>
<dbReference type="InterPro" id="IPR013517">
    <property type="entry name" value="FG-GAP"/>
</dbReference>
<feature type="compositionally biased region" description="Low complexity" evidence="5">
    <location>
        <begin position="563"/>
        <end position="596"/>
    </location>
</feature>
<reference evidence="8 9" key="1">
    <citation type="submission" date="2016-01" db="EMBL/GenBank/DDBJ databases">
        <title>Use of Whole Genome Sequencing to ascertain that Brevibacterium massiliense (Roux, Raoult 2009) is a later heterotypic synonym of Brevibacterium ravenspurgense (Mages 2008).</title>
        <authorList>
            <person name="Bernier A.-M."/>
            <person name="Burdz T."/>
            <person name="Huynh C."/>
            <person name="Pachecho A.L."/>
            <person name="Wiebe D."/>
            <person name="Bonner C."/>
            <person name="Bernard K."/>
        </authorList>
    </citation>
    <scope>NUCLEOTIDE SEQUENCE [LARGE SCALE GENOMIC DNA]</scope>
    <source>
        <strain evidence="8 9">CCUG56047</strain>
    </source>
</reference>
<keyword evidence="9" id="KW-1185">Reference proteome</keyword>
<dbReference type="InterPro" id="IPR000413">
    <property type="entry name" value="Integrin_alpha"/>
</dbReference>
<dbReference type="GO" id="GO:0007155">
    <property type="term" value="P:cell adhesion"/>
    <property type="evidence" value="ECO:0007669"/>
    <property type="project" value="InterPro"/>
</dbReference>
<dbReference type="InterPro" id="IPR028994">
    <property type="entry name" value="Integrin_alpha_N"/>
</dbReference>
<keyword evidence="2" id="KW-0677">Repeat</keyword>
<keyword evidence="3" id="KW-0378">Hydrolase</keyword>
<dbReference type="InterPro" id="IPR006311">
    <property type="entry name" value="TAT_signal"/>
</dbReference>
<proteinExistence type="predicted"/>
<dbReference type="PROSITE" id="PS51318">
    <property type="entry name" value="TAT"/>
    <property type="match status" value="1"/>
</dbReference>
<keyword evidence="6" id="KW-0812">Transmembrane</keyword>
<feature type="chain" id="PRO_5007562517" evidence="7">
    <location>
        <begin position="37"/>
        <end position="625"/>
    </location>
</feature>
<dbReference type="AlphaFoldDB" id="A0A150HBZ0"/>
<dbReference type="PRINTS" id="PR01185">
    <property type="entry name" value="INTEGRINA"/>
</dbReference>
<sequence>MKTQATSWPRRAAASAASVLLAATALAVGQASPATAAPADDVLTWTGATGAATGSAVSQSSCDFTGDGKHDIVTSAWMWDRLGTSSVGVAYVIPNGAKQGQLDDPTTGVIRIEGPSEENALVGFSVNCAGDVNGDGIDDIIVTQFTKSRAYVVFGSRESEHIQLDHLGDRGFIIASKQNDRTGYFATGVGDIDGDGKDDVAVISLTRNSRAGAATVVAGSDDIATVEIPDSKRIIATIDGAPEQGLSTIAPAGDVNGDGKPDLVLGGYVANPAGYEGSAHGMAWVVFGHVRGEVKLGEDFEGFTVNGPERGRDRLGISVASAGDLDNDGKDDLIIGADGAPGAGPDKRNGAVAIVRGADSKQTVTTDPAATDGKSVAADGKDRGWWIDGGEDAGSFGFAVSALPPQKKGSSGTLVIGDYSANRAWALDTRALNAPRISVDDVSDDYISVIKGEAKAERLGRGVGVVEGMNGRNGHQFVAGGDGIGSIGTMRVADLPAQGPTDDEPSEAPDPEEEPTEDSTQTSDPAEGTQQPEAPGDDADTDTGAPEGSEPEDDTGSSGNSRENGAGAGSSADAGEGAGAEAQQQGGNNSPLPRTGAQFAGALAAGAALIAFGITAIMLFRRRTK</sequence>
<dbReference type="Proteomes" id="UP000243589">
    <property type="component" value="Unassembled WGS sequence"/>
</dbReference>
<dbReference type="EMBL" id="LQQC01000002">
    <property type="protein sequence ID" value="KXZ59626.1"/>
    <property type="molecule type" value="Genomic_DNA"/>
</dbReference>
<evidence type="ECO:0000256" key="5">
    <source>
        <dbReference type="SAM" id="MobiDB-lite"/>
    </source>
</evidence>
<evidence type="ECO:0000256" key="6">
    <source>
        <dbReference type="SAM" id="Phobius"/>
    </source>
</evidence>
<feature type="compositionally biased region" description="Acidic residues" evidence="5">
    <location>
        <begin position="501"/>
        <end position="517"/>
    </location>
</feature>
<comment type="caution">
    <text evidence="8">The sequence shown here is derived from an EMBL/GenBank/DDBJ whole genome shotgun (WGS) entry which is preliminary data.</text>
</comment>
<keyword evidence="6" id="KW-0472">Membrane</keyword>
<dbReference type="PROSITE" id="PS51470">
    <property type="entry name" value="FG_GAP"/>
    <property type="match status" value="1"/>
</dbReference>
<dbReference type="SMART" id="SM00191">
    <property type="entry name" value="Int_alpha"/>
    <property type="match status" value="5"/>
</dbReference>
<dbReference type="GO" id="GO:0016787">
    <property type="term" value="F:hydrolase activity"/>
    <property type="evidence" value="ECO:0007669"/>
    <property type="project" value="UniProtKB-KW"/>
</dbReference>
<protein>
    <submittedName>
        <fullName evidence="8">FG-GAP repeat protein</fullName>
    </submittedName>
</protein>
<evidence type="ECO:0000256" key="7">
    <source>
        <dbReference type="SAM" id="SignalP"/>
    </source>
</evidence>
<dbReference type="SUPFAM" id="SSF69318">
    <property type="entry name" value="Integrin alpha N-terminal domain"/>
    <property type="match status" value="1"/>
</dbReference>
<gene>
    <name evidence="8" type="ORF">Bravens_00096</name>
</gene>
<evidence type="ECO:0000313" key="9">
    <source>
        <dbReference type="Proteomes" id="UP000243589"/>
    </source>
</evidence>
<dbReference type="PANTHER" id="PTHR23221:SF7">
    <property type="entry name" value="PHOSPHATIDYLINOSITOL-GLYCAN-SPECIFIC PHOSPHOLIPASE D"/>
    <property type="match status" value="1"/>
</dbReference>